<feature type="region of interest" description="Disordered" evidence="1">
    <location>
        <begin position="119"/>
        <end position="140"/>
    </location>
</feature>
<gene>
    <name evidence="3" type="ORF">J2W39_003259</name>
</gene>
<evidence type="ECO:0000313" key="3">
    <source>
        <dbReference type="EMBL" id="MDP9972017.1"/>
    </source>
</evidence>
<feature type="domain" description="DUF2169" evidence="2">
    <location>
        <begin position="28"/>
        <end position="114"/>
    </location>
</feature>
<name>A0AAW8EHD1_VARPD</name>
<evidence type="ECO:0000313" key="4">
    <source>
        <dbReference type="Proteomes" id="UP001224845"/>
    </source>
</evidence>
<evidence type="ECO:0000259" key="2">
    <source>
        <dbReference type="Pfam" id="PF09937"/>
    </source>
</evidence>
<reference evidence="3" key="1">
    <citation type="submission" date="2023-07" db="EMBL/GenBank/DDBJ databases">
        <title>Sorghum-associated microbial communities from plants grown in Nebraska, USA.</title>
        <authorList>
            <person name="Schachtman D."/>
        </authorList>
    </citation>
    <scope>NUCLEOTIDE SEQUENCE</scope>
    <source>
        <strain evidence="3">DS3315</strain>
    </source>
</reference>
<protein>
    <recommendedName>
        <fullName evidence="2">DUF2169 domain-containing protein</fullName>
    </recommendedName>
</protein>
<evidence type="ECO:0000256" key="1">
    <source>
        <dbReference type="SAM" id="MobiDB-lite"/>
    </source>
</evidence>
<accession>A0AAW8EHD1</accession>
<sequence>MSAAVEFRNLTPFDALCFRAVDQADRGYRVIAMKVGYRLRRDASGRWKARVNDDDPAPLTLADEYWGEVGASSPREESDLAPYKPRCDVIVNATAHAPGGMAASEWEVRLKVASRRQWMRPPEPPRPLHPGARLTPRQQQEWDDAKRWTQALSTLHTVLDKRLSVRGPAVLYRRGGREWARTHSEPIASLPMRWEHAFGGRSLLRKADAPEGEPPLRDEVCFSNPLGQGWIEQGYLEQARKAGRPDVERLLAPQIEPAGICLQQPVVARHADGPQDARAMAQAAGRYGQAPAGLGVVGRAWAPRLALAGTCDEQWLQHRHPGLPGDFDFGYWNAAPADQQVPYLSPDARIDLWNLTDPALTPNGHLSVALPGHRALVLLRLDSGALVPMPMMTDTLLVDAQQLTLTLVHRLCLPADAPLRVAEARFETDPQAPLVRPARVAGTGVPEPVR</sequence>
<dbReference type="AlphaFoldDB" id="A0AAW8EHD1"/>
<dbReference type="RefSeq" id="WP_307594586.1">
    <property type="nucleotide sequence ID" value="NZ_JAUSRV010000007.1"/>
</dbReference>
<dbReference type="Pfam" id="PF09937">
    <property type="entry name" value="DUF2169"/>
    <property type="match status" value="2"/>
</dbReference>
<dbReference type="InterPro" id="IPR018683">
    <property type="entry name" value="DUF2169"/>
</dbReference>
<feature type="domain" description="DUF2169" evidence="2">
    <location>
        <begin position="159"/>
        <end position="410"/>
    </location>
</feature>
<dbReference type="Proteomes" id="UP001224845">
    <property type="component" value="Unassembled WGS sequence"/>
</dbReference>
<dbReference type="EMBL" id="JAUSRV010000007">
    <property type="protein sequence ID" value="MDP9972017.1"/>
    <property type="molecule type" value="Genomic_DNA"/>
</dbReference>
<proteinExistence type="predicted"/>
<comment type="caution">
    <text evidence="3">The sequence shown here is derived from an EMBL/GenBank/DDBJ whole genome shotgun (WGS) entry which is preliminary data.</text>
</comment>
<organism evidence="3 4">
    <name type="scientific">Variovorax paradoxus</name>
    <dbReference type="NCBI Taxonomy" id="34073"/>
    <lineage>
        <taxon>Bacteria</taxon>
        <taxon>Pseudomonadati</taxon>
        <taxon>Pseudomonadota</taxon>
        <taxon>Betaproteobacteria</taxon>
        <taxon>Burkholderiales</taxon>
        <taxon>Comamonadaceae</taxon>
        <taxon>Variovorax</taxon>
    </lineage>
</organism>